<gene>
    <name evidence="1" type="ORF">THTE_0151</name>
</gene>
<dbReference type="EMBL" id="CP018477">
    <property type="protein sequence ID" value="ASV72753.1"/>
    <property type="molecule type" value="Genomic_DNA"/>
</dbReference>
<accession>A0A286R9Y2</accession>
<reference evidence="1 2" key="1">
    <citation type="journal article" name="Front. Microbiol.">
        <title>Sugar Metabolism of the First Thermophilic Planctomycete Thermogutta terrifontis: Comparative Genomic and Transcriptomic Approaches.</title>
        <authorList>
            <person name="Elcheninov A.G."/>
            <person name="Menzel P."/>
            <person name="Gudbergsdottir S.R."/>
            <person name="Slesarev A.I."/>
            <person name="Kadnikov V.V."/>
            <person name="Krogh A."/>
            <person name="Bonch-Osmolovskaya E.A."/>
            <person name="Peng X."/>
            <person name="Kublanov I.V."/>
        </authorList>
    </citation>
    <scope>NUCLEOTIDE SEQUENCE [LARGE SCALE GENOMIC DNA]</scope>
    <source>
        <strain evidence="1 2">R1</strain>
    </source>
</reference>
<proteinExistence type="predicted"/>
<dbReference type="Proteomes" id="UP000215086">
    <property type="component" value="Chromosome"/>
</dbReference>
<protein>
    <submittedName>
        <fullName evidence="1">Uncharacterized protein</fullName>
    </submittedName>
</protein>
<organism evidence="1 2">
    <name type="scientific">Thermogutta terrifontis</name>
    <dbReference type="NCBI Taxonomy" id="1331910"/>
    <lineage>
        <taxon>Bacteria</taxon>
        <taxon>Pseudomonadati</taxon>
        <taxon>Planctomycetota</taxon>
        <taxon>Planctomycetia</taxon>
        <taxon>Pirellulales</taxon>
        <taxon>Thermoguttaceae</taxon>
        <taxon>Thermogutta</taxon>
    </lineage>
</organism>
<evidence type="ECO:0000313" key="1">
    <source>
        <dbReference type="EMBL" id="ASV72753.1"/>
    </source>
</evidence>
<dbReference type="KEGG" id="ttf:THTE_0151"/>
<sequence>MLNGEVLVADFSVDPGFSCSAKEEFPGYRERSGKGFSVGLAEKPASVRRGVGRDGERGITH</sequence>
<evidence type="ECO:0000313" key="2">
    <source>
        <dbReference type="Proteomes" id="UP000215086"/>
    </source>
</evidence>
<dbReference type="AlphaFoldDB" id="A0A286R9Y2"/>
<keyword evidence="2" id="KW-1185">Reference proteome</keyword>
<name>A0A286R9Y2_9BACT</name>